<evidence type="ECO:0000313" key="2">
    <source>
        <dbReference type="EMBL" id="DAD73189.1"/>
    </source>
</evidence>
<feature type="transmembrane region" description="Helical" evidence="1">
    <location>
        <begin position="7"/>
        <end position="25"/>
    </location>
</feature>
<evidence type="ECO:0000256" key="1">
    <source>
        <dbReference type="SAM" id="Phobius"/>
    </source>
</evidence>
<keyword evidence="1" id="KW-0812">Transmembrane</keyword>
<keyword evidence="1" id="KW-1133">Transmembrane helix</keyword>
<proteinExistence type="predicted"/>
<keyword evidence="1" id="KW-0472">Membrane</keyword>
<dbReference type="EMBL" id="BK014731">
    <property type="protein sequence ID" value="DAD73189.1"/>
    <property type="molecule type" value="Genomic_DNA"/>
</dbReference>
<sequence>MEFSKKLLIADYAILALMVAAFFVFNLNGHDTGNCSIVVSAWIAQVAISTGAYYWKAKAENLVKLPLLLLAELPKDMRERADPNAIIEAVLGIGTHND</sequence>
<reference evidence="2" key="1">
    <citation type="journal article" date="2021" name="Proc. Natl. Acad. Sci. U.S.A.">
        <title>A Catalog of Tens of Thousands of Viruses from Human Metagenomes Reveals Hidden Associations with Chronic Diseases.</title>
        <authorList>
            <person name="Tisza M.J."/>
            <person name="Buck C.B."/>
        </authorList>
    </citation>
    <scope>NUCLEOTIDE SEQUENCE</scope>
    <source>
        <strain evidence="2">Ct25F5</strain>
    </source>
</reference>
<organism evidence="2">
    <name type="scientific">Myoviridae sp. ct25F5</name>
    <dbReference type="NCBI Taxonomy" id="2826604"/>
    <lineage>
        <taxon>Viruses</taxon>
        <taxon>Duplodnaviria</taxon>
        <taxon>Heunggongvirae</taxon>
        <taxon>Uroviricota</taxon>
        <taxon>Caudoviricetes</taxon>
    </lineage>
</organism>
<protein>
    <submittedName>
        <fullName evidence="2">Uncharacterized protein</fullName>
    </submittedName>
</protein>
<name>A0A8S5LT20_9CAUD</name>
<accession>A0A8S5LT20</accession>
<feature type="transmembrane region" description="Helical" evidence="1">
    <location>
        <begin position="37"/>
        <end position="55"/>
    </location>
</feature>